<name>A0ABD2USJ4_9SOLN</name>
<dbReference type="PANTHER" id="PTHR11802">
    <property type="entry name" value="SERINE PROTEASE FAMILY S10 SERINE CARBOXYPEPTIDASE"/>
    <property type="match status" value="1"/>
</dbReference>
<accession>A0ABD2USJ4</accession>
<evidence type="ECO:0000256" key="2">
    <source>
        <dbReference type="ARBA" id="ARBA00022729"/>
    </source>
</evidence>
<feature type="chain" id="PRO_5044870241" evidence="4">
    <location>
        <begin position="29"/>
        <end position="481"/>
    </location>
</feature>
<sequence>MAKSKYSLISSNMFLHLLALLLVIQISPLQLQLQLQVQAAATVKFLPGFDGPLPFHLETGYVGVGKEEKHQLFYYFIKSESDPGNDPLILWLTGGPGCSSFNGVVYEIGPLYYKQKKYNGSLPTLGVTPNSWTKVANIIFLEQPVNTGFSYATTPEAMHVIDVDAFKHVYEFLLKWLVDHPEFSSNKFYLGGDSYSGIVLPRVVQLISDGIEAGNKPLINLKGYLLGNPLTFPEEKNFVIPFLLGMGIIPNELYQSMVQNCKGEYREEFAPTNAQCTQDLDILDELLNNINDQHVLEPMCGSETELKNPFPSIFRGRRRSIQENAISPSCYGKLVDRHEISNYWANDPRVQKALHVRKGTIDHWARCKQNGIKKYYTFTSMDSISYHVNHSAKGYRSLIYSGDHDMGVPFLSTEAWIKSLNYSIVDNWRQWIVNGQVAGYTRSYANKMTFATVKGAGHVAPEYKRVESFNMFKRWISHNPL</sequence>
<dbReference type="PANTHER" id="PTHR11802:SF311">
    <property type="entry name" value="1-O-ACYLGLUCOSE:ANTHOCYANIN-O-ACYLTRANSFERASE"/>
    <property type="match status" value="1"/>
</dbReference>
<gene>
    <name evidence="5" type="ORF">AABB24_008377</name>
</gene>
<evidence type="ECO:0000256" key="4">
    <source>
        <dbReference type="SAM" id="SignalP"/>
    </source>
</evidence>
<evidence type="ECO:0000256" key="3">
    <source>
        <dbReference type="ARBA" id="ARBA00023180"/>
    </source>
</evidence>
<proteinExistence type="inferred from homology"/>
<reference evidence="5 6" key="1">
    <citation type="submission" date="2024-05" db="EMBL/GenBank/DDBJ databases">
        <title>De novo assembly of an allotetraploid wild potato.</title>
        <authorList>
            <person name="Hosaka A.J."/>
        </authorList>
    </citation>
    <scope>NUCLEOTIDE SEQUENCE [LARGE SCALE GENOMIC DNA]</scope>
    <source>
        <tissue evidence="5">Young leaves</tissue>
    </source>
</reference>
<dbReference type="Gene3D" id="3.40.50.1820">
    <property type="entry name" value="alpha/beta hydrolase"/>
    <property type="match status" value="1"/>
</dbReference>
<dbReference type="Gene3D" id="3.40.50.12670">
    <property type="match status" value="1"/>
</dbReference>
<dbReference type="SUPFAM" id="SSF53474">
    <property type="entry name" value="alpha/beta-Hydrolases"/>
    <property type="match status" value="1"/>
</dbReference>
<evidence type="ECO:0000256" key="1">
    <source>
        <dbReference type="ARBA" id="ARBA00009431"/>
    </source>
</evidence>
<feature type="signal peptide" evidence="4">
    <location>
        <begin position="1"/>
        <end position="28"/>
    </location>
</feature>
<dbReference type="AlphaFoldDB" id="A0ABD2USJ4"/>
<dbReference type="Proteomes" id="UP001627284">
    <property type="component" value="Unassembled WGS sequence"/>
</dbReference>
<protein>
    <submittedName>
        <fullName evidence="5">Uncharacterized protein</fullName>
    </submittedName>
</protein>
<keyword evidence="3" id="KW-0325">Glycoprotein</keyword>
<dbReference type="Pfam" id="PF00450">
    <property type="entry name" value="Peptidase_S10"/>
    <property type="match status" value="1"/>
</dbReference>
<comment type="similarity">
    <text evidence="1">Belongs to the peptidase S10 family.</text>
</comment>
<dbReference type="InterPro" id="IPR029058">
    <property type="entry name" value="AB_hydrolase_fold"/>
</dbReference>
<evidence type="ECO:0000313" key="6">
    <source>
        <dbReference type="Proteomes" id="UP001627284"/>
    </source>
</evidence>
<dbReference type="FunFam" id="3.40.50.1820:FF:000072">
    <property type="entry name" value="Serine carboxypeptidase-like 19"/>
    <property type="match status" value="1"/>
</dbReference>
<dbReference type="PRINTS" id="PR00724">
    <property type="entry name" value="CRBOXYPTASEC"/>
</dbReference>
<dbReference type="InterPro" id="IPR001563">
    <property type="entry name" value="Peptidase_S10"/>
</dbReference>
<evidence type="ECO:0000313" key="5">
    <source>
        <dbReference type="EMBL" id="KAL3371810.1"/>
    </source>
</evidence>
<keyword evidence="2 4" id="KW-0732">Signal</keyword>
<dbReference type="EMBL" id="JBJKTR010000004">
    <property type="protein sequence ID" value="KAL3371810.1"/>
    <property type="molecule type" value="Genomic_DNA"/>
</dbReference>
<dbReference type="FunFam" id="3.40.50.12670:FF:000001">
    <property type="entry name" value="Carboxypeptidase"/>
    <property type="match status" value="1"/>
</dbReference>
<organism evidence="5 6">
    <name type="scientific">Solanum stoloniferum</name>
    <dbReference type="NCBI Taxonomy" id="62892"/>
    <lineage>
        <taxon>Eukaryota</taxon>
        <taxon>Viridiplantae</taxon>
        <taxon>Streptophyta</taxon>
        <taxon>Embryophyta</taxon>
        <taxon>Tracheophyta</taxon>
        <taxon>Spermatophyta</taxon>
        <taxon>Magnoliopsida</taxon>
        <taxon>eudicotyledons</taxon>
        <taxon>Gunneridae</taxon>
        <taxon>Pentapetalae</taxon>
        <taxon>asterids</taxon>
        <taxon>lamiids</taxon>
        <taxon>Solanales</taxon>
        <taxon>Solanaceae</taxon>
        <taxon>Solanoideae</taxon>
        <taxon>Solaneae</taxon>
        <taxon>Solanum</taxon>
    </lineage>
</organism>
<keyword evidence="6" id="KW-1185">Reference proteome</keyword>
<comment type="caution">
    <text evidence="5">The sequence shown here is derived from an EMBL/GenBank/DDBJ whole genome shotgun (WGS) entry which is preliminary data.</text>
</comment>